<evidence type="ECO:0000256" key="2">
    <source>
        <dbReference type="SAM" id="MobiDB-lite"/>
    </source>
</evidence>
<feature type="region of interest" description="Disordered" evidence="2">
    <location>
        <begin position="100"/>
        <end position="128"/>
    </location>
</feature>
<dbReference type="InterPro" id="IPR046520">
    <property type="entry name" value="DUF6697"/>
</dbReference>
<dbReference type="AlphaFoldDB" id="A0AAD6XAA5"/>
<comment type="caution">
    <text evidence="4">The sequence shown here is derived from an EMBL/GenBank/DDBJ whole genome shotgun (WGS) entry which is preliminary data.</text>
</comment>
<accession>A0AAD6XAA5</accession>
<gene>
    <name evidence="4" type="ORF">C8F04DRAFT_1230728</name>
</gene>
<protein>
    <recommendedName>
        <fullName evidence="3">DUF6697 domain-containing protein</fullName>
    </recommendedName>
</protein>
<proteinExistence type="predicted"/>
<feature type="compositionally biased region" description="Basic and acidic residues" evidence="2">
    <location>
        <begin position="100"/>
        <end position="125"/>
    </location>
</feature>
<reference evidence="4" key="1">
    <citation type="submission" date="2023-03" db="EMBL/GenBank/DDBJ databases">
        <title>Massive genome expansion in bonnet fungi (Mycena s.s.) driven by repeated elements and novel gene families across ecological guilds.</title>
        <authorList>
            <consortium name="Lawrence Berkeley National Laboratory"/>
            <person name="Harder C.B."/>
            <person name="Miyauchi S."/>
            <person name="Viragh M."/>
            <person name="Kuo A."/>
            <person name="Thoen E."/>
            <person name="Andreopoulos B."/>
            <person name="Lu D."/>
            <person name="Skrede I."/>
            <person name="Drula E."/>
            <person name="Henrissat B."/>
            <person name="Morin E."/>
            <person name="Kohler A."/>
            <person name="Barry K."/>
            <person name="LaButti K."/>
            <person name="Morin E."/>
            <person name="Salamov A."/>
            <person name="Lipzen A."/>
            <person name="Mereny Z."/>
            <person name="Hegedus B."/>
            <person name="Baldrian P."/>
            <person name="Stursova M."/>
            <person name="Weitz H."/>
            <person name="Taylor A."/>
            <person name="Grigoriev I.V."/>
            <person name="Nagy L.G."/>
            <person name="Martin F."/>
            <person name="Kauserud H."/>
        </authorList>
    </citation>
    <scope>NUCLEOTIDE SEQUENCE</scope>
    <source>
        <strain evidence="4">CBHHK200</strain>
    </source>
</reference>
<feature type="compositionally biased region" description="Basic residues" evidence="2">
    <location>
        <begin position="472"/>
        <end position="482"/>
    </location>
</feature>
<evidence type="ECO:0000256" key="1">
    <source>
        <dbReference type="SAM" id="Coils"/>
    </source>
</evidence>
<feature type="compositionally biased region" description="Polar residues" evidence="2">
    <location>
        <begin position="205"/>
        <end position="214"/>
    </location>
</feature>
<feature type="domain" description="DUF6697" evidence="3">
    <location>
        <begin position="273"/>
        <end position="446"/>
    </location>
</feature>
<feature type="compositionally biased region" description="Basic residues" evidence="2">
    <location>
        <begin position="453"/>
        <end position="463"/>
    </location>
</feature>
<keyword evidence="1" id="KW-0175">Coiled coil</keyword>
<dbReference type="EMBL" id="JARJCM010000020">
    <property type="protein sequence ID" value="KAJ7040656.1"/>
    <property type="molecule type" value="Genomic_DNA"/>
</dbReference>
<sequence>MDQRLLSKPDESKVKVEHQPRSTAKTETKNEEFPSNPETAMLKDMLSRKTEEALQQEVKFRIEIAKLENENRRLKMKRTADGTKIEALTAELARLKETVVKNEKPQRVSPKGEHGRQKTILEPETRAPSLSPILALEVLESDAEQQPETRATRLSPVSTLTPTPTPPPMDVQSAPLAASGNPSIDSPGPPRTSDHVSRDTWASPGESSTSQSDGTVVVKDEIIDVVIKVEGEADHFTRVMLIKSEDGNFDIWNVDGFNLGPTIKVDDKFKRGFTRKVISDAFGGGHMTCYHHWKKPKPGQTSKTPFLTFNRSWNNALPVSPGLHGIGFFGMSHSPVKPNPLNFFVGEGTNNWRLLGTYNYLRCGEIAPHHISLLPGLVLNNSINGMLSSQWGKSWIEDTNAALQAARRIKFTHDGILKALQDGRLRIPFTILQCVGYPEDWFKQLLYYEKHPKPAKSKGKRRGPTTADSPKKQARTLRKGKGKMKEEPVSDSSEELNVSDMQDEYESDNDDSEYSEGPRRIAPLPTRTSPRKSKPSESPEL</sequence>
<evidence type="ECO:0000313" key="5">
    <source>
        <dbReference type="Proteomes" id="UP001218188"/>
    </source>
</evidence>
<feature type="coiled-coil region" evidence="1">
    <location>
        <begin position="50"/>
        <end position="77"/>
    </location>
</feature>
<name>A0AAD6XAA5_9AGAR</name>
<feature type="compositionally biased region" description="Basic and acidic residues" evidence="2">
    <location>
        <begin position="1"/>
        <end position="32"/>
    </location>
</feature>
<evidence type="ECO:0000259" key="3">
    <source>
        <dbReference type="Pfam" id="PF20411"/>
    </source>
</evidence>
<dbReference type="Pfam" id="PF20411">
    <property type="entry name" value="DUF6697"/>
    <property type="match status" value="1"/>
</dbReference>
<feature type="region of interest" description="Disordered" evidence="2">
    <location>
        <begin position="453"/>
        <end position="541"/>
    </location>
</feature>
<feature type="region of interest" description="Disordered" evidence="2">
    <location>
        <begin position="1"/>
        <end position="38"/>
    </location>
</feature>
<evidence type="ECO:0000313" key="4">
    <source>
        <dbReference type="EMBL" id="KAJ7040656.1"/>
    </source>
</evidence>
<dbReference type="Proteomes" id="UP001218188">
    <property type="component" value="Unassembled WGS sequence"/>
</dbReference>
<organism evidence="4 5">
    <name type="scientific">Mycena alexandri</name>
    <dbReference type="NCBI Taxonomy" id="1745969"/>
    <lineage>
        <taxon>Eukaryota</taxon>
        <taxon>Fungi</taxon>
        <taxon>Dikarya</taxon>
        <taxon>Basidiomycota</taxon>
        <taxon>Agaricomycotina</taxon>
        <taxon>Agaricomycetes</taxon>
        <taxon>Agaricomycetidae</taxon>
        <taxon>Agaricales</taxon>
        <taxon>Marasmiineae</taxon>
        <taxon>Mycenaceae</taxon>
        <taxon>Mycena</taxon>
    </lineage>
</organism>
<keyword evidence="5" id="KW-1185">Reference proteome</keyword>
<feature type="compositionally biased region" description="Acidic residues" evidence="2">
    <location>
        <begin position="501"/>
        <end position="514"/>
    </location>
</feature>
<feature type="region of interest" description="Disordered" evidence="2">
    <location>
        <begin position="141"/>
        <end position="215"/>
    </location>
</feature>